<dbReference type="RefSeq" id="WP_250932324.1">
    <property type="nucleotide sequence ID" value="NZ_JAMQBK010000085.1"/>
</dbReference>
<dbReference type="Proteomes" id="UP001202961">
    <property type="component" value="Unassembled WGS sequence"/>
</dbReference>
<accession>A0ABT0UBZ5</accession>
<protein>
    <submittedName>
        <fullName evidence="1">Uncharacterized protein</fullName>
    </submittedName>
</protein>
<organism evidence="1 2">
    <name type="scientific">Aporhodopirellula aestuarii</name>
    <dbReference type="NCBI Taxonomy" id="2950107"/>
    <lineage>
        <taxon>Bacteria</taxon>
        <taxon>Pseudomonadati</taxon>
        <taxon>Planctomycetota</taxon>
        <taxon>Planctomycetia</taxon>
        <taxon>Pirellulales</taxon>
        <taxon>Pirellulaceae</taxon>
        <taxon>Aporhodopirellula</taxon>
    </lineage>
</organism>
<keyword evidence="2" id="KW-1185">Reference proteome</keyword>
<sequence>MNRFYTVILVSVSVAAIALDTYAEAPTVRSSIIDLNMQTKELTQLTKELHATPIADIRKALAEDFEQAANLRNQLQKSPGDVRVSILLEGTLSKVLSSIDDGLRRLLEGEEQVMRAVDDNLVTAELAREAADAKLSEFSRRASLATEQRRLREAKLRTMLEIYGSVEALPEDVQAIAQKIRLDIKVCQRLERVLAKSQTEQASTRDSLAEFVRTTRARKVQLGNTYHAAIGHRHVIAHLVEYRATRLEGEKTRSQLSAFNQQLRSLMQGIRDLDLESVVDVSIDDFDRSKTSRSVTRMSEPRSINAVTN</sequence>
<evidence type="ECO:0000313" key="2">
    <source>
        <dbReference type="Proteomes" id="UP001202961"/>
    </source>
</evidence>
<name>A0ABT0UBZ5_9BACT</name>
<proteinExistence type="predicted"/>
<comment type="caution">
    <text evidence="1">The sequence shown here is derived from an EMBL/GenBank/DDBJ whole genome shotgun (WGS) entry which is preliminary data.</text>
</comment>
<dbReference type="EMBL" id="JAMQBK010000085">
    <property type="protein sequence ID" value="MCM2374433.1"/>
    <property type="molecule type" value="Genomic_DNA"/>
</dbReference>
<reference evidence="1 2" key="1">
    <citation type="journal article" date="2022" name="Syst. Appl. Microbiol.">
        <title>Rhodopirellula aestuarii sp. nov., a novel member of the genus Rhodopirellula isolated from brackish sediments collected in the Tagus River estuary, Portugal.</title>
        <authorList>
            <person name="Vitorino I.R."/>
            <person name="Klimek D."/>
            <person name="Calusinska M."/>
            <person name="Lobo-da-Cunha A."/>
            <person name="Vasconcelos V."/>
            <person name="Lage O.M."/>
        </authorList>
    </citation>
    <scope>NUCLEOTIDE SEQUENCE [LARGE SCALE GENOMIC DNA]</scope>
    <source>
        <strain evidence="1 2">ICT_H3.1</strain>
    </source>
</reference>
<gene>
    <name evidence="1" type="ORF">NB063_27760</name>
</gene>
<evidence type="ECO:0000313" key="1">
    <source>
        <dbReference type="EMBL" id="MCM2374433.1"/>
    </source>
</evidence>